<dbReference type="PRINTS" id="PR00080">
    <property type="entry name" value="SDRFAMILY"/>
</dbReference>
<keyword evidence="7" id="KW-1185">Reference proteome</keyword>
<keyword evidence="3" id="KW-0520">NAD</keyword>
<evidence type="ECO:0000256" key="5">
    <source>
        <dbReference type="ARBA" id="ARBA00023221"/>
    </source>
</evidence>
<dbReference type="NCBIfam" id="NF005559">
    <property type="entry name" value="PRK07231.1"/>
    <property type="match status" value="1"/>
</dbReference>
<organism evidence="6 7">
    <name type="scientific">Novosphingobium panipatense</name>
    <dbReference type="NCBI Taxonomy" id="428991"/>
    <lineage>
        <taxon>Bacteria</taxon>
        <taxon>Pseudomonadati</taxon>
        <taxon>Pseudomonadota</taxon>
        <taxon>Alphaproteobacteria</taxon>
        <taxon>Sphingomonadales</taxon>
        <taxon>Sphingomonadaceae</taxon>
        <taxon>Novosphingobium</taxon>
    </lineage>
</organism>
<dbReference type="RefSeq" id="WP_283406724.1">
    <property type="nucleotide sequence ID" value="NZ_FXUI01000010.1"/>
</dbReference>
<dbReference type="InterPro" id="IPR036291">
    <property type="entry name" value="NAD(P)-bd_dom_sf"/>
</dbReference>
<dbReference type="Gene3D" id="3.40.50.720">
    <property type="entry name" value="NAD(P)-binding Rossmann-like Domain"/>
    <property type="match status" value="1"/>
</dbReference>
<keyword evidence="5" id="KW-0753">Steroid metabolism</keyword>
<proteinExistence type="inferred from homology"/>
<gene>
    <name evidence="6" type="ORF">SAMN06296065_1104</name>
</gene>
<keyword evidence="2" id="KW-0560">Oxidoreductase</keyword>
<evidence type="ECO:0000313" key="6">
    <source>
        <dbReference type="EMBL" id="SMP77791.1"/>
    </source>
</evidence>
<dbReference type="Proteomes" id="UP001157910">
    <property type="component" value="Unassembled WGS sequence"/>
</dbReference>
<accession>A0ABY1QS36</accession>
<dbReference type="PRINTS" id="PR00081">
    <property type="entry name" value="GDHRDH"/>
</dbReference>
<name>A0ABY1QS36_9SPHN</name>
<comment type="similarity">
    <text evidence="1">Belongs to the short-chain dehydrogenases/reductases (SDR) family.</text>
</comment>
<evidence type="ECO:0000313" key="7">
    <source>
        <dbReference type="Proteomes" id="UP001157910"/>
    </source>
</evidence>
<dbReference type="SUPFAM" id="SSF51735">
    <property type="entry name" value="NAD(P)-binding Rossmann-fold domains"/>
    <property type="match status" value="1"/>
</dbReference>
<evidence type="ECO:0000256" key="4">
    <source>
        <dbReference type="ARBA" id="ARBA00023098"/>
    </source>
</evidence>
<protein>
    <submittedName>
        <fullName evidence="6">NAD(P)-dependent dehydrogenase, short-chain alcohol dehydrogenase family</fullName>
    </submittedName>
</protein>
<reference evidence="6 7" key="1">
    <citation type="submission" date="2017-05" db="EMBL/GenBank/DDBJ databases">
        <authorList>
            <person name="Varghese N."/>
            <person name="Submissions S."/>
        </authorList>
    </citation>
    <scope>NUCLEOTIDE SEQUENCE [LARGE SCALE GENOMIC DNA]</scope>
    <source>
        <strain evidence="6 7">SM16</strain>
    </source>
</reference>
<evidence type="ECO:0000256" key="1">
    <source>
        <dbReference type="ARBA" id="ARBA00006484"/>
    </source>
</evidence>
<evidence type="ECO:0000256" key="2">
    <source>
        <dbReference type="ARBA" id="ARBA00023002"/>
    </source>
</evidence>
<dbReference type="EMBL" id="FXUI01000010">
    <property type="protein sequence ID" value="SMP77791.1"/>
    <property type="molecule type" value="Genomic_DNA"/>
</dbReference>
<dbReference type="PANTHER" id="PTHR43180">
    <property type="entry name" value="3-OXOACYL-(ACYL-CARRIER-PROTEIN) REDUCTASE (AFU_ORTHOLOGUE AFUA_6G11210)"/>
    <property type="match status" value="1"/>
</dbReference>
<dbReference type="PANTHER" id="PTHR43180:SF28">
    <property type="entry name" value="NAD(P)-BINDING ROSSMANN-FOLD SUPERFAMILY PROTEIN"/>
    <property type="match status" value="1"/>
</dbReference>
<sequence length="308" mass="31956">MGTELSGKVAIITGGAGGIGRATVELFVAEGARVVIADLADEAGEALAGRLGAQAIYLRTDVSEPDAMQALADTAVECFGGLDIMFNNAGISTRPYASFLDDELEDFDRVMRVNVLGPMLGTRNAARVMQAQGRGGVILNNASIAGTLAGHGMMTYRASKAALIQFSKSSAIDLARHGIRVNCLVPGHVRTELSSFGQAGADAELAARIEEGVNRVYLSNQLIKRRGEPDDVAQVALFLASDRARHMTGAVIPVEGGVTVGDPVNHLQDILDARSAAMSTRVAAAEDGAMNGGAMNGGAITQEHPAEA</sequence>
<dbReference type="InterPro" id="IPR002347">
    <property type="entry name" value="SDR_fam"/>
</dbReference>
<comment type="caution">
    <text evidence="6">The sequence shown here is derived from an EMBL/GenBank/DDBJ whole genome shotgun (WGS) entry which is preliminary data.</text>
</comment>
<dbReference type="Pfam" id="PF13561">
    <property type="entry name" value="adh_short_C2"/>
    <property type="match status" value="1"/>
</dbReference>
<evidence type="ECO:0000256" key="3">
    <source>
        <dbReference type="ARBA" id="ARBA00023027"/>
    </source>
</evidence>
<keyword evidence="4" id="KW-0443">Lipid metabolism</keyword>